<keyword evidence="3" id="KW-1185">Reference proteome</keyword>
<organism evidence="2 3">
    <name type="scientific">Hericium alpestre</name>
    <dbReference type="NCBI Taxonomy" id="135208"/>
    <lineage>
        <taxon>Eukaryota</taxon>
        <taxon>Fungi</taxon>
        <taxon>Dikarya</taxon>
        <taxon>Basidiomycota</taxon>
        <taxon>Agaricomycotina</taxon>
        <taxon>Agaricomycetes</taxon>
        <taxon>Russulales</taxon>
        <taxon>Hericiaceae</taxon>
        <taxon>Hericium</taxon>
    </lineage>
</organism>
<evidence type="ECO:0000259" key="1">
    <source>
        <dbReference type="PROSITE" id="PS50181"/>
    </source>
</evidence>
<sequence length="565" mass="62615">MAIRLANVSGGLNAVSSMQQPPAVLLKRSGFGSRSILGGERQGARLSSLPDDVLLLIISYIGVDDIVALRKTSKRFSSVTKLRWVWSDALKHHILDKSIPLPTPIADIPLLTAKELEICALHAARFHGNWCSDHPRPRRCVEFQIHKSEDEDAPPQVEPEGLSRAHPHAVSQVIFLPGRNGELLITVSGMNRVVCWEVPLRGSEAFVVAERTLPFGRKLDGLIVNEDPSNEAMLVLAHSMALTRPPSPNGVVSTKTLEAWSLDRFHGRFNVLCKRTNLQGPSAPLYCLRGDRAILSDPIAVWSWRRPENFYRLLSSQPPVPMNDSVLAAKLIRNHVLVVRQGYINLLPVLEFDEDGLPLASTVPLAAGFLPLPRLAKEAIIVEHELAGEERCQWQFNPLTILLRVCEGGREYIRKIDAHPRPEGSVPAEVQGHMGIANLPCMFSVPAQIYPVAPSCANFVVGRNGKGFWLETRNQTNGRSVHAARCFVGFDVKASLVDVVEKDRQPRKEWALDLCTRDKEVYATKVGMGEISTRQYRMVAFAMDDTVGRIVIGGRDGRIQILSFV</sequence>
<comment type="caution">
    <text evidence="2">The sequence shown here is derived from an EMBL/GenBank/DDBJ whole genome shotgun (WGS) entry which is preliminary data.</text>
</comment>
<dbReference type="Proteomes" id="UP000298061">
    <property type="component" value="Unassembled WGS sequence"/>
</dbReference>
<evidence type="ECO:0000313" key="2">
    <source>
        <dbReference type="EMBL" id="TFY80896.1"/>
    </source>
</evidence>
<dbReference type="InterPro" id="IPR001810">
    <property type="entry name" value="F-box_dom"/>
</dbReference>
<feature type="domain" description="F-box" evidence="1">
    <location>
        <begin position="43"/>
        <end position="89"/>
    </location>
</feature>
<dbReference type="InterPro" id="IPR036047">
    <property type="entry name" value="F-box-like_dom_sf"/>
</dbReference>
<gene>
    <name evidence="2" type="ORF">EWM64_g3109</name>
</gene>
<dbReference type="STRING" id="135208.A0A4Z0A1D0"/>
<reference evidence="2 3" key="1">
    <citation type="submission" date="2019-02" db="EMBL/GenBank/DDBJ databases">
        <title>Genome sequencing of the rare red list fungi Hericium alpestre (H. flagellum).</title>
        <authorList>
            <person name="Buettner E."/>
            <person name="Kellner H."/>
        </authorList>
    </citation>
    <scope>NUCLEOTIDE SEQUENCE [LARGE SCALE GENOMIC DNA]</scope>
    <source>
        <strain evidence="2 3">DSM 108284</strain>
    </source>
</reference>
<proteinExistence type="predicted"/>
<dbReference type="PROSITE" id="PS50181">
    <property type="entry name" value="FBOX"/>
    <property type="match status" value="1"/>
</dbReference>
<dbReference type="Gene3D" id="1.20.1280.50">
    <property type="match status" value="1"/>
</dbReference>
<dbReference type="SUPFAM" id="SSF81383">
    <property type="entry name" value="F-box domain"/>
    <property type="match status" value="1"/>
</dbReference>
<dbReference type="Pfam" id="PF00646">
    <property type="entry name" value="F-box"/>
    <property type="match status" value="1"/>
</dbReference>
<accession>A0A4Z0A1D0</accession>
<evidence type="ECO:0000313" key="3">
    <source>
        <dbReference type="Proteomes" id="UP000298061"/>
    </source>
</evidence>
<dbReference type="SMART" id="SM00256">
    <property type="entry name" value="FBOX"/>
    <property type="match status" value="1"/>
</dbReference>
<protein>
    <recommendedName>
        <fullName evidence="1">F-box domain-containing protein</fullName>
    </recommendedName>
</protein>
<dbReference type="OrthoDB" id="2688364at2759"/>
<dbReference type="EMBL" id="SFCI01000274">
    <property type="protein sequence ID" value="TFY80896.1"/>
    <property type="molecule type" value="Genomic_DNA"/>
</dbReference>
<name>A0A4Z0A1D0_9AGAM</name>
<dbReference type="AlphaFoldDB" id="A0A4Z0A1D0"/>